<keyword evidence="3 6" id="KW-0285">Flavoprotein</keyword>
<dbReference type="Pfam" id="PF00441">
    <property type="entry name" value="Acyl-CoA_dh_1"/>
    <property type="match status" value="1"/>
</dbReference>
<dbReference type="Proteomes" id="UP001596408">
    <property type="component" value="Unassembled WGS sequence"/>
</dbReference>
<dbReference type="FunFam" id="1.10.540.10:FF:000002">
    <property type="entry name" value="Acyl-CoA dehydrogenase FadE19"/>
    <property type="match status" value="1"/>
</dbReference>
<dbReference type="InterPro" id="IPR013786">
    <property type="entry name" value="AcylCoA_DH/ox_N"/>
</dbReference>
<evidence type="ECO:0000256" key="5">
    <source>
        <dbReference type="ARBA" id="ARBA00023002"/>
    </source>
</evidence>
<dbReference type="InterPro" id="IPR006091">
    <property type="entry name" value="Acyl-CoA_Oxase/DH_mid-dom"/>
</dbReference>
<evidence type="ECO:0000259" key="7">
    <source>
        <dbReference type="Pfam" id="PF00441"/>
    </source>
</evidence>
<keyword evidence="5 6" id="KW-0560">Oxidoreductase</keyword>
<dbReference type="PROSITE" id="PS00073">
    <property type="entry name" value="ACYL_COA_DH_2"/>
    <property type="match status" value="1"/>
</dbReference>
<keyword evidence="11" id="KW-1185">Reference proteome</keyword>
<evidence type="ECO:0000259" key="8">
    <source>
        <dbReference type="Pfam" id="PF02770"/>
    </source>
</evidence>
<dbReference type="PANTHER" id="PTHR43884">
    <property type="entry name" value="ACYL-COA DEHYDROGENASE"/>
    <property type="match status" value="1"/>
</dbReference>
<feature type="domain" description="Acyl-CoA dehydrogenase/oxidase C-terminal" evidence="7">
    <location>
        <begin position="230"/>
        <end position="378"/>
    </location>
</feature>
<comment type="similarity">
    <text evidence="2 6">Belongs to the acyl-CoA dehydrogenase family.</text>
</comment>
<dbReference type="Gene3D" id="1.10.540.10">
    <property type="entry name" value="Acyl-CoA dehydrogenase/oxidase, N-terminal domain"/>
    <property type="match status" value="1"/>
</dbReference>
<reference evidence="10 11" key="1">
    <citation type="journal article" date="2019" name="Int. J. Syst. Evol. Microbiol.">
        <title>The Global Catalogue of Microorganisms (GCM) 10K type strain sequencing project: providing services to taxonomists for standard genome sequencing and annotation.</title>
        <authorList>
            <consortium name="The Broad Institute Genomics Platform"/>
            <consortium name="The Broad Institute Genome Sequencing Center for Infectious Disease"/>
            <person name="Wu L."/>
            <person name="Ma J."/>
        </authorList>
    </citation>
    <scope>NUCLEOTIDE SEQUENCE [LARGE SCALE GENOMIC DNA]</scope>
    <source>
        <strain evidence="10 11">YIM 94188</strain>
    </source>
</reference>
<dbReference type="Gene3D" id="1.20.140.10">
    <property type="entry name" value="Butyryl-CoA Dehydrogenase, subunit A, domain 3"/>
    <property type="match status" value="1"/>
</dbReference>
<name>A0ABD5U5I1_9EURY</name>
<dbReference type="InterPro" id="IPR046373">
    <property type="entry name" value="Acyl-CoA_Oxase/DH_mid-dom_sf"/>
</dbReference>
<dbReference type="InterPro" id="IPR037069">
    <property type="entry name" value="AcylCoA_DH/ox_N_sf"/>
</dbReference>
<evidence type="ECO:0000256" key="2">
    <source>
        <dbReference type="ARBA" id="ARBA00009347"/>
    </source>
</evidence>
<comment type="caution">
    <text evidence="10">The sequence shown here is derived from an EMBL/GenBank/DDBJ whole genome shotgun (WGS) entry which is preliminary data.</text>
</comment>
<dbReference type="Pfam" id="PF02770">
    <property type="entry name" value="Acyl-CoA_dh_M"/>
    <property type="match status" value="1"/>
</dbReference>
<evidence type="ECO:0000256" key="4">
    <source>
        <dbReference type="ARBA" id="ARBA00022827"/>
    </source>
</evidence>
<evidence type="ECO:0000313" key="11">
    <source>
        <dbReference type="Proteomes" id="UP001596408"/>
    </source>
</evidence>
<dbReference type="PIRSF" id="PIRSF016578">
    <property type="entry name" value="HsaA"/>
    <property type="match status" value="1"/>
</dbReference>
<dbReference type="InterPro" id="IPR009100">
    <property type="entry name" value="AcylCoA_DH/oxidase_NM_dom_sf"/>
</dbReference>
<dbReference type="EMBL" id="JBHSXH010000015">
    <property type="protein sequence ID" value="MFC6825992.1"/>
    <property type="molecule type" value="Genomic_DNA"/>
</dbReference>
<dbReference type="AlphaFoldDB" id="A0ABD5U5I1"/>
<evidence type="ECO:0000256" key="3">
    <source>
        <dbReference type="ARBA" id="ARBA00022630"/>
    </source>
</evidence>
<dbReference type="PANTHER" id="PTHR43884:SF12">
    <property type="entry name" value="ISOVALERYL-COA DEHYDROGENASE, MITOCHONDRIAL-RELATED"/>
    <property type="match status" value="1"/>
</dbReference>
<dbReference type="SUPFAM" id="SSF56645">
    <property type="entry name" value="Acyl-CoA dehydrogenase NM domain-like"/>
    <property type="match status" value="1"/>
</dbReference>
<dbReference type="RefSeq" id="WP_379696922.1">
    <property type="nucleotide sequence ID" value="NZ_JBHSXH010000015.1"/>
</dbReference>
<keyword evidence="4 6" id="KW-0274">FAD</keyword>
<dbReference type="GO" id="GO:0016627">
    <property type="term" value="F:oxidoreductase activity, acting on the CH-CH group of donors"/>
    <property type="evidence" value="ECO:0007669"/>
    <property type="project" value="UniProtKB-ARBA"/>
</dbReference>
<dbReference type="SUPFAM" id="SSF47203">
    <property type="entry name" value="Acyl-CoA dehydrogenase C-terminal domain-like"/>
    <property type="match status" value="1"/>
</dbReference>
<dbReference type="InterPro" id="IPR009075">
    <property type="entry name" value="AcylCo_DH/oxidase_C"/>
</dbReference>
<evidence type="ECO:0000259" key="9">
    <source>
        <dbReference type="Pfam" id="PF02771"/>
    </source>
</evidence>
<dbReference type="FunFam" id="2.40.110.10:FF:000001">
    <property type="entry name" value="Acyl-CoA dehydrogenase, mitochondrial"/>
    <property type="match status" value="1"/>
</dbReference>
<feature type="domain" description="Acyl-CoA oxidase/dehydrogenase middle" evidence="8">
    <location>
        <begin position="122"/>
        <end position="217"/>
    </location>
</feature>
<feature type="domain" description="Acyl-CoA dehydrogenase/oxidase N-terminal" evidence="9">
    <location>
        <begin position="6"/>
        <end position="118"/>
    </location>
</feature>
<dbReference type="InterPro" id="IPR036250">
    <property type="entry name" value="AcylCo_DH-like_C"/>
</dbReference>
<protein>
    <submittedName>
        <fullName evidence="10">Acyl-CoA dehydrogenase family protein</fullName>
    </submittedName>
</protein>
<dbReference type="Gene3D" id="2.40.110.10">
    <property type="entry name" value="Butyryl-CoA Dehydrogenase, subunit A, domain 2"/>
    <property type="match status" value="1"/>
</dbReference>
<evidence type="ECO:0000256" key="6">
    <source>
        <dbReference type="RuleBase" id="RU362125"/>
    </source>
</evidence>
<dbReference type="InterPro" id="IPR006089">
    <property type="entry name" value="Acyl-CoA_DH_CS"/>
</dbReference>
<dbReference type="Pfam" id="PF02771">
    <property type="entry name" value="Acyl-CoA_dh_N"/>
    <property type="match status" value="1"/>
</dbReference>
<proteinExistence type="inferred from homology"/>
<gene>
    <name evidence="10" type="ORF">ACFQEV_13465</name>
</gene>
<evidence type="ECO:0000313" key="10">
    <source>
        <dbReference type="EMBL" id="MFC6825992.1"/>
    </source>
</evidence>
<dbReference type="FunFam" id="1.20.140.10:FF:000004">
    <property type="entry name" value="Acyl-CoA dehydrogenase FadE25"/>
    <property type="match status" value="1"/>
</dbReference>
<evidence type="ECO:0000256" key="1">
    <source>
        <dbReference type="ARBA" id="ARBA00001974"/>
    </source>
</evidence>
<accession>A0ABD5U5I1</accession>
<sequence>MDFALSPEQRQIRDVVSEFVDREVRPRAAEIDETDEYPADLISEMADLDLMGMPFPEEYGGAGLDYHSYAIGLEEISRGSGGLGTIVAAHTSLAGNMLYEFGDDDQRERFLTPLNAGEELGAFALSEPQAGSDVPAMGTTATQEGDEYVLDGGKLWTSNGSEADTVVVFAKTDPDAGRKGISSFVVRPEEDEGFVVEGTEHKLGDKGCPTAELRFDGMRIPADRRLGEEGEGFLQALKTLNGGRITIAARGVGIARAALDDAVAYAEDREQFGEPIGEIQAVKHKLADMDTKVQAAKLLMHRAADLKMRGESYVKEAAQAKLYASEASREVADEAIQIHGGYGYTTDFPVERYYRDAKLNEIYEGTSEVLRNTIGDRVRSER</sequence>
<comment type="cofactor">
    <cofactor evidence="1 6">
        <name>FAD</name>
        <dbReference type="ChEBI" id="CHEBI:57692"/>
    </cofactor>
</comment>
<organism evidence="10 11">
    <name type="scientific">Halopelagius fulvigenes</name>
    <dbReference type="NCBI Taxonomy" id="1198324"/>
    <lineage>
        <taxon>Archaea</taxon>
        <taxon>Methanobacteriati</taxon>
        <taxon>Methanobacteriota</taxon>
        <taxon>Stenosarchaea group</taxon>
        <taxon>Halobacteria</taxon>
        <taxon>Halobacteriales</taxon>
        <taxon>Haloferacaceae</taxon>
    </lineage>
</organism>
<dbReference type="PROSITE" id="PS00072">
    <property type="entry name" value="ACYL_COA_DH_1"/>
    <property type="match status" value="1"/>
</dbReference>